<dbReference type="EMBL" id="ABJB010272323">
    <property type="status" value="NOT_ANNOTATED_CDS"/>
    <property type="molecule type" value="Genomic_DNA"/>
</dbReference>
<accession>B7Q3B6</accession>
<gene>
    <name evidence="2" type="ORF">IscW_ISCW009939</name>
</gene>
<sequence>MLVVILVRVAALVGMLLMCHYLGVILPSNRRIAHSPDATPANDTAIQPGEAADFMNSHVSTVLAMMDLDLFRTAADALRDAANALIPVEPLEDKLSPAALLIIFPVFIKQSTVRFLDSAWIKILTEDRTFHHGIRPLG</sequence>
<keyword evidence="1" id="KW-1133">Transmembrane helix</keyword>
<dbReference type="Proteomes" id="UP000001555">
    <property type="component" value="Unassembled WGS sequence"/>
</dbReference>
<keyword evidence="1" id="KW-0812">Transmembrane</keyword>
<dbReference type="InParanoid" id="B7Q3B6"/>
<evidence type="ECO:0000313" key="4">
    <source>
        <dbReference type="Proteomes" id="UP000001555"/>
    </source>
</evidence>
<name>B7Q3B6_IXOSC</name>
<feature type="transmembrane region" description="Helical" evidence="1">
    <location>
        <begin position="6"/>
        <end position="26"/>
    </location>
</feature>
<protein>
    <submittedName>
        <fullName evidence="2 3">Uncharacterized protein</fullName>
    </submittedName>
</protein>
<evidence type="ECO:0000313" key="3">
    <source>
        <dbReference type="EnsemblMetazoa" id="ISCW009939-PA"/>
    </source>
</evidence>
<evidence type="ECO:0000256" key="1">
    <source>
        <dbReference type="SAM" id="Phobius"/>
    </source>
</evidence>
<keyword evidence="1" id="KW-0472">Membrane</keyword>
<reference evidence="3" key="2">
    <citation type="submission" date="2020-05" db="UniProtKB">
        <authorList>
            <consortium name="EnsemblMetazoa"/>
        </authorList>
    </citation>
    <scope>IDENTIFICATION</scope>
    <source>
        <strain evidence="3">wikel</strain>
    </source>
</reference>
<keyword evidence="4" id="KW-1185">Reference proteome</keyword>
<evidence type="ECO:0000313" key="2">
    <source>
        <dbReference type="EMBL" id="EEC13338.1"/>
    </source>
</evidence>
<reference evidence="2 4" key="1">
    <citation type="submission" date="2008-03" db="EMBL/GenBank/DDBJ databases">
        <title>Annotation of Ixodes scapularis.</title>
        <authorList>
            <consortium name="Ixodes scapularis Genome Project Consortium"/>
            <person name="Caler E."/>
            <person name="Hannick L.I."/>
            <person name="Bidwell S."/>
            <person name="Joardar V."/>
            <person name="Thiagarajan M."/>
            <person name="Amedeo P."/>
            <person name="Galinsky K.J."/>
            <person name="Schobel S."/>
            <person name="Inman J."/>
            <person name="Hostetler J."/>
            <person name="Miller J."/>
            <person name="Hammond M."/>
            <person name="Megy K."/>
            <person name="Lawson D."/>
            <person name="Kodira C."/>
            <person name="Sutton G."/>
            <person name="Meyer J."/>
            <person name="Hill C.A."/>
            <person name="Birren B."/>
            <person name="Nene V."/>
            <person name="Collins F."/>
            <person name="Alarcon-Chaidez F."/>
            <person name="Wikel S."/>
            <person name="Strausberg R."/>
        </authorList>
    </citation>
    <scope>NUCLEOTIDE SEQUENCE [LARGE SCALE GENOMIC DNA]</scope>
    <source>
        <strain evidence="4">Wikel</strain>
        <strain evidence="2">Wikel colony</strain>
    </source>
</reference>
<dbReference type="EMBL" id="ABJB010170233">
    <property type="status" value="NOT_ANNOTATED_CDS"/>
    <property type="molecule type" value="Genomic_DNA"/>
</dbReference>
<dbReference type="EnsemblMetazoa" id="ISCW009939-RA">
    <property type="protein sequence ID" value="ISCW009939-PA"/>
    <property type="gene ID" value="ISCW009939"/>
</dbReference>
<dbReference type="VEuPathDB" id="VectorBase:ISCW009939"/>
<dbReference type="AlphaFoldDB" id="B7Q3B6"/>
<proteinExistence type="predicted"/>
<dbReference type="EMBL" id="DS848574">
    <property type="protein sequence ID" value="EEC13338.1"/>
    <property type="molecule type" value="Genomic_DNA"/>
</dbReference>
<dbReference type="OrthoDB" id="6489871at2759"/>
<dbReference type="EMBL" id="ABJB011026236">
    <property type="status" value="NOT_ANNOTATED_CDS"/>
    <property type="molecule type" value="Genomic_DNA"/>
</dbReference>
<dbReference type="VEuPathDB" id="VectorBase:ISCP_034427"/>
<dbReference type="HOGENOM" id="CLU_1857491_0_0_1"/>
<organism>
    <name type="scientific">Ixodes scapularis</name>
    <name type="common">Black-legged tick</name>
    <name type="synonym">Deer tick</name>
    <dbReference type="NCBI Taxonomy" id="6945"/>
    <lineage>
        <taxon>Eukaryota</taxon>
        <taxon>Metazoa</taxon>
        <taxon>Ecdysozoa</taxon>
        <taxon>Arthropoda</taxon>
        <taxon>Chelicerata</taxon>
        <taxon>Arachnida</taxon>
        <taxon>Acari</taxon>
        <taxon>Parasitiformes</taxon>
        <taxon>Ixodida</taxon>
        <taxon>Ixodoidea</taxon>
        <taxon>Ixodidae</taxon>
        <taxon>Ixodinae</taxon>
        <taxon>Ixodes</taxon>
    </lineage>
</organism>
<dbReference type="PaxDb" id="6945-B7Q3B6"/>
<dbReference type="VEuPathDB" id="VectorBase:ISCI009939"/>